<dbReference type="EMBL" id="VSSQ01147156">
    <property type="protein sequence ID" value="MPN65183.1"/>
    <property type="molecule type" value="Genomic_DNA"/>
</dbReference>
<name>A0A645K2A3_9ZZZZ</name>
<accession>A0A645K2A3</accession>
<dbReference type="AlphaFoldDB" id="A0A645K2A3"/>
<reference evidence="1" key="1">
    <citation type="submission" date="2019-08" db="EMBL/GenBank/DDBJ databases">
        <authorList>
            <person name="Kucharzyk K."/>
            <person name="Murdoch R.W."/>
            <person name="Higgins S."/>
            <person name="Loffler F."/>
        </authorList>
    </citation>
    <scope>NUCLEOTIDE SEQUENCE</scope>
</reference>
<comment type="caution">
    <text evidence="1">The sequence shown here is derived from an EMBL/GenBank/DDBJ whole genome shotgun (WGS) entry which is preliminary data.</text>
</comment>
<proteinExistence type="predicted"/>
<evidence type="ECO:0000313" key="1">
    <source>
        <dbReference type="EMBL" id="MPN65183.1"/>
    </source>
</evidence>
<gene>
    <name evidence="1" type="ORF">SDC9_212962</name>
</gene>
<protein>
    <submittedName>
        <fullName evidence="1">Uncharacterized protein</fullName>
    </submittedName>
</protein>
<sequence length="89" mass="10258">MQAHKTDLDAPAGERWFPEETLFTDEIKEYWGDFGVSSEVDDLKAVLMRRPGEEVEDFDWNAVRFKEPIDPSDFGGSTMTWHGFIETTV</sequence>
<organism evidence="1">
    <name type="scientific">bioreactor metagenome</name>
    <dbReference type="NCBI Taxonomy" id="1076179"/>
    <lineage>
        <taxon>unclassified sequences</taxon>
        <taxon>metagenomes</taxon>
        <taxon>ecological metagenomes</taxon>
    </lineage>
</organism>